<dbReference type="OrthoDB" id="9801455at2"/>
<dbReference type="CAZy" id="GH43">
    <property type="family name" value="Glycoside Hydrolase Family 43"/>
</dbReference>
<dbReference type="EC" id="3.2.1.37" evidence="7"/>
<dbReference type="HOGENOM" id="CLU_016508_2_0_11"/>
<proteinExistence type="inferred from homology"/>
<sequence length="486" mass="52511">MSAHPVIPGFYSDPSICRVGDEYYLVTSSFEYFPGVPVFRSVDLVHWTQVGNALPRAEAFNLSPGLAGASRGIFAATIRHRDGLFWVVTTCREDVLRGQVLVCAPAPEGPWSEPLFIDGAVGIDPDLAWDEDGQCYLTWTQSAICQAKVSLQTGRLLSVPVAIWSGTGLAHTEGPHLYRVDGWWYLLVAEGGTHTGHAVSVSRSRSISGPFEPSPGNPLLSHRSLDHPVQATGHADLVELSGGGWAMVHLGIRQRGGSPGFHVNGRETFLAGVDWVDGWPTVDEDRYKVGPVDTSFVDAFDADRLDDRWVSPGRTPHGFVTQVPGEGAHLTEWRAADATASLALICVRARDAGWTATAALADGRLALVVRMDDDHWFAVERIGDAVRVRMKNGPVHQVLASTTDAAAGAELVLKARPYQPRLGIRPGGPDSLSAGFDDGTYHELFEIDGRYLSTEVATGYTGRMIGVEALDGPATVRSFSYTRTDD</sequence>
<name>E3IUE5_PSEI1</name>
<dbReference type="InterPro" id="IPR023296">
    <property type="entry name" value="Glyco_hydro_beta-prop_sf"/>
</dbReference>
<dbReference type="STRING" id="298654.FraEuI1c_5646"/>
<keyword evidence="8" id="KW-1185">Reference proteome</keyword>
<dbReference type="EMBL" id="CP002299">
    <property type="protein sequence ID" value="ADP83630.1"/>
    <property type="molecule type" value="Genomic_DNA"/>
</dbReference>
<dbReference type="InParanoid" id="E3IUE5"/>
<feature type="active site" description="Proton donor" evidence="4">
    <location>
        <position position="173"/>
    </location>
</feature>
<evidence type="ECO:0000256" key="4">
    <source>
        <dbReference type="PIRSR" id="PIRSR606710-1"/>
    </source>
</evidence>
<feature type="site" description="Important for catalytic activity, responsible for pKa modulation of the active site Glu and correct orientation of both the proton donor and substrate" evidence="5">
    <location>
        <position position="124"/>
    </location>
</feature>
<dbReference type="KEGG" id="fri:FraEuI1c_5646"/>
<evidence type="ECO:0000313" key="8">
    <source>
        <dbReference type="Proteomes" id="UP000002484"/>
    </source>
</evidence>
<dbReference type="PANTHER" id="PTHR42812">
    <property type="entry name" value="BETA-XYLOSIDASE"/>
    <property type="match status" value="1"/>
</dbReference>
<dbReference type="CDD" id="cd18617">
    <property type="entry name" value="GH43_XynB-like"/>
    <property type="match status" value="1"/>
</dbReference>
<dbReference type="SUPFAM" id="SSF49899">
    <property type="entry name" value="Concanavalin A-like lectins/glucanases"/>
    <property type="match status" value="1"/>
</dbReference>
<protein>
    <submittedName>
        <fullName evidence="7">Xylan 1,4-beta-xylosidase</fullName>
        <ecNumber evidence="7">3.2.1.37</ecNumber>
    </submittedName>
</protein>
<dbReference type="GO" id="GO:0005975">
    <property type="term" value="P:carbohydrate metabolic process"/>
    <property type="evidence" value="ECO:0007669"/>
    <property type="project" value="InterPro"/>
</dbReference>
<dbReference type="Pfam" id="PF04616">
    <property type="entry name" value="Glyco_hydro_43"/>
    <property type="match status" value="1"/>
</dbReference>
<dbReference type="Gene3D" id="2.60.120.200">
    <property type="match status" value="1"/>
</dbReference>
<evidence type="ECO:0000256" key="5">
    <source>
        <dbReference type="PIRSR" id="PIRSR606710-2"/>
    </source>
</evidence>
<gene>
    <name evidence="7" type="ordered locus">FraEuI1c_5646</name>
</gene>
<dbReference type="InterPro" id="IPR013320">
    <property type="entry name" value="ConA-like_dom_sf"/>
</dbReference>
<evidence type="ECO:0000313" key="7">
    <source>
        <dbReference type="EMBL" id="ADP83630.1"/>
    </source>
</evidence>
<evidence type="ECO:0000256" key="1">
    <source>
        <dbReference type="ARBA" id="ARBA00009865"/>
    </source>
</evidence>
<dbReference type="Proteomes" id="UP000002484">
    <property type="component" value="Chromosome"/>
</dbReference>
<dbReference type="RefSeq" id="WP_013426748.1">
    <property type="nucleotide sequence ID" value="NC_014666.1"/>
</dbReference>
<dbReference type="SUPFAM" id="SSF75005">
    <property type="entry name" value="Arabinanase/levansucrase/invertase"/>
    <property type="match status" value="1"/>
</dbReference>
<organism evidence="7 8">
    <name type="scientific">Pseudofrankia inefficax (strain DSM 45817 / CECT 9037 / DDB 130130 / EuI1c)</name>
    <name type="common">Frankia inefficax</name>
    <dbReference type="NCBI Taxonomy" id="298654"/>
    <lineage>
        <taxon>Bacteria</taxon>
        <taxon>Bacillati</taxon>
        <taxon>Actinomycetota</taxon>
        <taxon>Actinomycetes</taxon>
        <taxon>Frankiales</taxon>
        <taxon>Frankiaceae</taxon>
        <taxon>Pseudofrankia</taxon>
    </lineage>
</organism>
<keyword evidence="3 6" id="KW-0326">Glycosidase</keyword>
<dbReference type="InterPro" id="IPR006710">
    <property type="entry name" value="Glyco_hydro_43"/>
</dbReference>
<keyword evidence="2 6" id="KW-0378">Hydrolase</keyword>
<dbReference type="PANTHER" id="PTHR42812:SF12">
    <property type="entry name" value="BETA-XYLOSIDASE-RELATED"/>
    <property type="match status" value="1"/>
</dbReference>
<dbReference type="AlphaFoldDB" id="E3IUE5"/>
<dbReference type="eggNOG" id="COG3507">
    <property type="taxonomic scope" value="Bacteria"/>
</dbReference>
<evidence type="ECO:0000256" key="2">
    <source>
        <dbReference type="ARBA" id="ARBA00022801"/>
    </source>
</evidence>
<dbReference type="Gene3D" id="2.115.10.20">
    <property type="entry name" value="Glycosyl hydrolase domain, family 43"/>
    <property type="match status" value="1"/>
</dbReference>
<comment type="similarity">
    <text evidence="1 6">Belongs to the glycosyl hydrolase 43 family.</text>
</comment>
<dbReference type="InterPro" id="IPR051795">
    <property type="entry name" value="Glycosyl_Hydrlase_43"/>
</dbReference>
<reference evidence="7 8" key="1">
    <citation type="submission" date="2010-10" db="EMBL/GenBank/DDBJ databases">
        <title>Complete sequence of Frankia sp. EuI1c.</title>
        <authorList>
            <consortium name="US DOE Joint Genome Institute"/>
            <person name="Lucas S."/>
            <person name="Copeland A."/>
            <person name="Lapidus A."/>
            <person name="Cheng J.-F."/>
            <person name="Bruce D."/>
            <person name="Goodwin L."/>
            <person name="Pitluck S."/>
            <person name="Chertkov O."/>
            <person name="Detter J.C."/>
            <person name="Han C."/>
            <person name="Tapia R."/>
            <person name="Land M."/>
            <person name="Hauser L."/>
            <person name="Jeffries C."/>
            <person name="Kyrpides N."/>
            <person name="Ivanova N."/>
            <person name="Mikhailova N."/>
            <person name="Beauchemin N."/>
            <person name="Sen A."/>
            <person name="Sur S.A."/>
            <person name="Gtari M."/>
            <person name="Wall L."/>
            <person name="Tisa L."/>
            <person name="Woyke T."/>
        </authorList>
    </citation>
    <scope>NUCLEOTIDE SEQUENCE [LARGE SCALE GENOMIC DNA]</scope>
    <source>
        <strain evidence="8">DSM 45817 / CECT 9037 / EuI1c</strain>
    </source>
</reference>
<accession>E3IUE5</accession>
<evidence type="ECO:0000256" key="6">
    <source>
        <dbReference type="RuleBase" id="RU361187"/>
    </source>
</evidence>
<evidence type="ECO:0000256" key="3">
    <source>
        <dbReference type="ARBA" id="ARBA00023295"/>
    </source>
</evidence>
<dbReference type="GO" id="GO:0009044">
    <property type="term" value="F:xylan 1,4-beta-xylosidase activity"/>
    <property type="evidence" value="ECO:0007669"/>
    <property type="project" value="UniProtKB-EC"/>
</dbReference>
<feature type="active site" description="Proton acceptor" evidence="4">
    <location>
        <position position="13"/>
    </location>
</feature>